<evidence type="ECO:0008006" key="4">
    <source>
        <dbReference type="Google" id="ProtNLM"/>
    </source>
</evidence>
<dbReference type="PANTHER" id="PTHR37305:SF1">
    <property type="entry name" value="MEMBRANE PROTEIN"/>
    <property type="match status" value="1"/>
</dbReference>
<keyword evidence="1" id="KW-0472">Membrane</keyword>
<evidence type="ECO:0000313" key="3">
    <source>
        <dbReference type="Proteomes" id="UP001144313"/>
    </source>
</evidence>
<dbReference type="GO" id="GO:0005886">
    <property type="term" value="C:plasma membrane"/>
    <property type="evidence" value="ECO:0007669"/>
    <property type="project" value="UniProtKB-SubCell"/>
</dbReference>
<keyword evidence="3" id="KW-1185">Reference proteome</keyword>
<dbReference type="Proteomes" id="UP001144313">
    <property type="component" value="Unassembled WGS sequence"/>
</dbReference>
<feature type="transmembrane region" description="Helical" evidence="1">
    <location>
        <begin position="251"/>
        <end position="272"/>
    </location>
</feature>
<name>A0A9W6G962_9ACTN</name>
<keyword evidence="1" id="KW-1133">Transmembrane helix</keyword>
<keyword evidence="1" id="KW-0812">Transmembrane</keyword>
<feature type="transmembrane region" description="Helical" evidence="1">
    <location>
        <begin position="124"/>
        <end position="147"/>
    </location>
</feature>
<protein>
    <recommendedName>
        <fullName evidence="4">ABC-type transport system involved in multi-copper enzyme maturation permease subunit</fullName>
    </recommendedName>
</protein>
<comment type="caution">
    <text evidence="2">The sequence shown here is derived from an EMBL/GenBank/DDBJ whole genome shotgun (WGS) entry which is preliminary data.</text>
</comment>
<accession>A0A9W6G962</accession>
<feature type="transmembrane region" description="Helical" evidence="1">
    <location>
        <begin position="168"/>
        <end position="199"/>
    </location>
</feature>
<feature type="transmembrane region" description="Helical" evidence="1">
    <location>
        <begin position="313"/>
        <end position="332"/>
    </location>
</feature>
<evidence type="ECO:0000313" key="2">
    <source>
        <dbReference type="EMBL" id="GLI42534.1"/>
    </source>
</evidence>
<reference evidence="2" key="1">
    <citation type="submission" date="2022-12" db="EMBL/GenBank/DDBJ databases">
        <title>Reference genome sequencing for broad-spectrum identification of bacterial and archaeal isolates by mass spectrometry.</title>
        <authorList>
            <person name="Sekiguchi Y."/>
            <person name="Tourlousse D.M."/>
        </authorList>
    </citation>
    <scope>NUCLEOTIDE SEQUENCE</scope>
    <source>
        <strain evidence="2">LLR39Z86</strain>
    </source>
</reference>
<evidence type="ECO:0000256" key="1">
    <source>
        <dbReference type="SAM" id="Phobius"/>
    </source>
</evidence>
<gene>
    <name evidence="2" type="ORF">GALLR39Z86_23840</name>
</gene>
<proteinExistence type="predicted"/>
<feature type="transmembrane region" description="Helical" evidence="1">
    <location>
        <begin position="16"/>
        <end position="37"/>
    </location>
</feature>
<dbReference type="GO" id="GO:0140359">
    <property type="term" value="F:ABC-type transporter activity"/>
    <property type="evidence" value="ECO:0007669"/>
    <property type="project" value="InterPro"/>
</dbReference>
<organism evidence="2 3">
    <name type="scientific">Glycomyces algeriensis</name>
    <dbReference type="NCBI Taxonomy" id="256037"/>
    <lineage>
        <taxon>Bacteria</taxon>
        <taxon>Bacillati</taxon>
        <taxon>Actinomycetota</taxon>
        <taxon>Actinomycetes</taxon>
        <taxon>Glycomycetales</taxon>
        <taxon>Glycomycetaceae</taxon>
        <taxon>Glycomyces</taxon>
    </lineage>
</organism>
<dbReference type="EMBL" id="BSDT01000001">
    <property type="protein sequence ID" value="GLI42534.1"/>
    <property type="molecule type" value="Genomic_DNA"/>
</dbReference>
<sequence length="338" mass="36881">MNLFKAELRRLARRRLSMVFGIIAAAGLLVLAGVFWFTSSKGPTAAELADAQAEADRMNEENYEYDECVEDEAYFDTEEYGYLEDEPYYADMTHEELCADWFGVWTAEDLIYTYTFDFAEESPLILIGAAVITGLIMMMLGSSAIGAEWSSGGLANLLLWHPNRMKVWGAKLGAASAVCAGAVIAVLLLAFGLLYVTAAARGEVGTLNAAWWDENLPKLARAGLLSVAMTVLGASLAMLGRHTAISGGIIAGYLIVGDMLVRFAGMAMQMPFSERLSLYTWVTAWIDGKIELQDWSDMYSEYPDVMVITSSEAGLLLGGIVLAFAALATWAFQRRDVS</sequence>
<dbReference type="PANTHER" id="PTHR37305">
    <property type="entry name" value="INTEGRAL MEMBRANE PROTEIN-RELATED"/>
    <property type="match status" value="1"/>
</dbReference>
<dbReference type="RefSeq" id="WP_270114204.1">
    <property type="nucleotide sequence ID" value="NZ_BAAAOL010000006.1"/>
</dbReference>
<dbReference type="Pfam" id="PF12679">
    <property type="entry name" value="ABC2_membrane_2"/>
    <property type="match status" value="1"/>
</dbReference>
<dbReference type="AlphaFoldDB" id="A0A9W6G962"/>
<feature type="transmembrane region" description="Helical" evidence="1">
    <location>
        <begin position="219"/>
        <end position="239"/>
    </location>
</feature>